<comment type="similarity">
    <text evidence="3">Belongs to the NOP16 family.</text>
</comment>
<evidence type="ECO:0000256" key="2">
    <source>
        <dbReference type="ARBA" id="ARBA00004604"/>
    </source>
</evidence>
<evidence type="ECO:0000256" key="3">
    <source>
        <dbReference type="ARBA" id="ARBA00008479"/>
    </source>
</evidence>
<evidence type="ECO:0000256" key="8">
    <source>
        <dbReference type="SAM" id="MobiDB-lite"/>
    </source>
</evidence>
<feature type="region of interest" description="Disordered" evidence="8">
    <location>
        <begin position="1"/>
        <end position="25"/>
    </location>
</feature>
<evidence type="ECO:0000256" key="4">
    <source>
        <dbReference type="ARBA" id="ARBA00011187"/>
    </source>
</evidence>
<dbReference type="AlphaFoldDB" id="A0A6H0XN17"/>
<keyword evidence="7" id="KW-0687">Ribonucleoprotein</keyword>
<accession>A0A6H0XN17</accession>
<evidence type="ECO:0000313" key="9">
    <source>
        <dbReference type="EMBL" id="QIW96007.1"/>
    </source>
</evidence>
<comment type="function">
    <text evidence="1">Involved in the biogenesis of the 60S ribosomal subunit.</text>
</comment>
<comment type="subcellular location">
    <subcellularLocation>
        <location evidence="2">Nucleus</location>
        <location evidence="2">Nucleolus</location>
    </subcellularLocation>
</comment>
<keyword evidence="10" id="KW-1185">Reference proteome</keyword>
<keyword evidence="6" id="KW-0539">Nucleus</keyword>
<organism evidence="9 10">
    <name type="scientific">Peltaster fructicola</name>
    <dbReference type="NCBI Taxonomy" id="286661"/>
    <lineage>
        <taxon>Eukaryota</taxon>
        <taxon>Fungi</taxon>
        <taxon>Dikarya</taxon>
        <taxon>Ascomycota</taxon>
        <taxon>Pezizomycotina</taxon>
        <taxon>Dothideomycetes</taxon>
        <taxon>Dothideomycetes incertae sedis</taxon>
        <taxon>Peltaster</taxon>
    </lineage>
</organism>
<feature type="region of interest" description="Disordered" evidence="8">
    <location>
        <begin position="152"/>
        <end position="174"/>
    </location>
</feature>
<dbReference type="PANTHER" id="PTHR13243:SF1">
    <property type="entry name" value="NUCLEOLAR PROTEIN 16"/>
    <property type="match status" value="1"/>
</dbReference>
<dbReference type="GO" id="GO:1990904">
    <property type="term" value="C:ribonucleoprotein complex"/>
    <property type="evidence" value="ECO:0007669"/>
    <property type="project" value="UniProtKB-KW"/>
</dbReference>
<dbReference type="PANTHER" id="PTHR13243">
    <property type="entry name" value="HSPC111 PROTEIN-RELATED"/>
    <property type="match status" value="1"/>
</dbReference>
<evidence type="ECO:0000256" key="6">
    <source>
        <dbReference type="ARBA" id="ARBA00023242"/>
    </source>
</evidence>
<name>A0A6H0XN17_9PEZI</name>
<dbReference type="Proteomes" id="UP000503462">
    <property type="component" value="Chromosome 1"/>
</dbReference>
<comment type="subunit">
    <text evidence="4">Component of the pre-66S ribosomal particle.</text>
</comment>
<evidence type="ECO:0000256" key="5">
    <source>
        <dbReference type="ARBA" id="ARBA00015522"/>
    </source>
</evidence>
<proteinExistence type="inferred from homology"/>
<dbReference type="InterPro" id="IPR019002">
    <property type="entry name" value="Ribosome_biogenesis_Nop16"/>
</dbReference>
<dbReference type="Pfam" id="PF09420">
    <property type="entry name" value="Nop16"/>
    <property type="match status" value="1"/>
</dbReference>
<protein>
    <recommendedName>
        <fullName evidence="5">Nucleolar protein 16</fullName>
    </recommendedName>
</protein>
<feature type="compositionally biased region" description="Polar residues" evidence="8">
    <location>
        <begin position="163"/>
        <end position="174"/>
    </location>
</feature>
<dbReference type="EMBL" id="CP051139">
    <property type="protein sequence ID" value="QIW96007.1"/>
    <property type="molecule type" value="Genomic_DNA"/>
</dbReference>
<sequence length="246" mass="27532">MGRERQKRKNRSGLSRVRQRTKSKKTVLANPIIAANWDKSKTLSQNYKRLGLAVKLNKQTGGVEKDVSQIYSAGQNVSAQQGNKDSLKISNSAKLEAFGLGEAKVERDPHTGKIIRVVQSPHAVEKPNPLNDPLNDIDSESDGEAFDGFALDNQHGNVDHTKSASTKSLPSTSVVQQLEERASMSAPKHKRRQTENELAFIRSLVRKHGLDYSKMARDMKLNYMQRSEGDLKRRIKKWQENGGTVD</sequence>
<evidence type="ECO:0000256" key="7">
    <source>
        <dbReference type="ARBA" id="ARBA00023274"/>
    </source>
</evidence>
<evidence type="ECO:0000256" key="1">
    <source>
        <dbReference type="ARBA" id="ARBA00002889"/>
    </source>
</evidence>
<gene>
    <name evidence="9" type="ORF">AMS68_001525</name>
</gene>
<dbReference type="GO" id="GO:0042273">
    <property type="term" value="P:ribosomal large subunit biogenesis"/>
    <property type="evidence" value="ECO:0007669"/>
    <property type="project" value="TreeGrafter"/>
</dbReference>
<evidence type="ECO:0000313" key="10">
    <source>
        <dbReference type="Proteomes" id="UP000503462"/>
    </source>
</evidence>
<dbReference type="OrthoDB" id="285729at2759"/>
<reference evidence="9 10" key="1">
    <citation type="journal article" date="2016" name="Sci. Rep.">
        <title>Peltaster fructicola genome reveals evolution from an invasive phytopathogen to an ectophytic parasite.</title>
        <authorList>
            <person name="Xu C."/>
            <person name="Chen H."/>
            <person name="Gleason M.L."/>
            <person name="Xu J.R."/>
            <person name="Liu H."/>
            <person name="Zhang R."/>
            <person name="Sun G."/>
        </authorList>
    </citation>
    <scope>NUCLEOTIDE SEQUENCE [LARGE SCALE GENOMIC DNA]</scope>
    <source>
        <strain evidence="9 10">LNHT1506</strain>
    </source>
</reference>
<dbReference type="GO" id="GO:0005730">
    <property type="term" value="C:nucleolus"/>
    <property type="evidence" value="ECO:0007669"/>
    <property type="project" value="UniProtKB-SubCell"/>
</dbReference>